<dbReference type="Gene3D" id="3.40.50.300">
    <property type="entry name" value="P-loop containing nucleotide triphosphate hydrolases"/>
    <property type="match status" value="2"/>
</dbReference>
<dbReference type="AlphaFoldDB" id="A0A6N6NUK1"/>
<dbReference type="InterPro" id="IPR004604">
    <property type="entry name" value="DNA_recomb/repair_RecN"/>
</dbReference>
<evidence type="ECO:0000256" key="8">
    <source>
        <dbReference type="ARBA" id="ARBA00033408"/>
    </source>
</evidence>
<dbReference type="OrthoDB" id="9806954at2"/>
<dbReference type="GO" id="GO:0043590">
    <property type="term" value="C:bacterial nucleoid"/>
    <property type="evidence" value="ECO:0007669"/>
    <property type="project" value="TreeGrafter"/>
</dbReference>
<keyword evidence="6" id="KW-0067">ATP-binding</keyword>
<dbReference type="GO" id="GO:0005524">
    <property type="term" value="F:ATP binding"/>
    <property type="evidence" value="ECO:0007669"/>
    <property type="project" value="UniProtKB-KW"/>
</dbReference>
<dbReference type="PANTHER" id="PTHR11059">
    <property type="entry name" value="DNA REPAIR PROTEIN RECN"/>
    <property type="match status" value="1"/>
</dbReference>
<evidence type="ECO:0000256" key="7">
    <source>
        <dbReference type="ARBA" id="ARBA00023204"/>
    </source>
</evidence>
<dbReference type="Pfam" id="PF02463">
    <property type="entry name" value="SMC_N"/>
    <property type="match status" value="1"/>
</dbReference>
<keyword evidence="7 9" id="KW-0234">DNA repair</keyword>
<dbReference type="InterPro" id="IPR027417">
    <property type="entry name" value="P-loop_NTPase"/>
</dbReference>
<evidence type="ECO:0000313" key="12">
    <source>
        <dbReference type="EMBL" id="KAB1642429.1"/>
    </source>
</evidence>
<dbReference type="Proteomes" id="UP000468668">
    <property type="component" value="Unassembled WGS sequence"/>
</dbReference>
<evidence type="ECO:0000256" key="9">
    <source>
        <dbReference type="PIRNR" id="PIRNR003128"/>
    </source>
</evidence>
<comment type="function">
    <text evidence="1 9">May be involved in recombinational repair of damaged DNA.</text>
</comment>
<dbReference type="GO" id="GO:0006281">
    <property type="term" value="P:DNA repair"/>
    <property type="evidence" value="ECO:0007669"/>
    <property type="project" value="UniProtKB-KW"/>
</dbReference>
<keyword evidence="4" id="KW-0547">Nucleotide-binding</keyword>
<evidence type="ECO:0000256" key="5">
    <source>
        <dbReference type="ARBA" id="ARBA00022763"/>
    </source>
</evidence>
<feature type="coiled-coil region" evidence="10">
    <location>
        <begin position="333"/>
        <end position="367"/>
    </location>
</feature>
<sequence>MIDEIHVSNVALIRDASFSPSRGLTAITGETGAGKTALLSACKLLVGERADKTAVREDSDGLSVEGRLFFDSAADIPEGVELEDGEAVVCRRVSIDGRSRASVNGHMASAKEIARLVAPTLDLCSQHEHQALMRPATHLSLLDAWAKDSISEAHANYLLAFEAAKRAADELSRVKAAGEASTARLDEARFTLQRIDSVGVSDEGEYEELAARLEKAENAESLVSATNCAYESLSGEGGAIDALDAAANALEGASAYDKTLADLASSLRESSYVLEDVSREALSYRDSVEFDCDALEEAQERMAALQGLLRAFGPRLSDVIAAREGAAELVSLVDDAEERERTAVRALEAAERELSEAATALDAARRKMAPRFAQAVSKVMARLEMGSASLECEVSELPRDKWTKEGPHQVEFMFRPGSGMQARPLARIASGGEVSRVMLAIKVALGEADSVDTLLFDEVDAGVGGATAVALASVLADLAKTHQVIVVTHLAQVAVAADVHYVVRKTQGDVPETSLSIVSGEERAAEIARMLSGDVTETSLAHAREMLHNASSE</sequence>
<accession>A0A6N6NUK1</accession>
<evidence type="ECO:0000256" key="10">
    <source>
        <dbReference type="SAM" id="Coils"/>
    </source>
</evidence>
<evidence type="ECO:0000313" key="13">
    <source>
        <dbReference type="Proteomes" id="UP000468668"/>
    </source>
</evidence>
<dbReference type="PANTHER" id="PTHR11059:SF0">
    <property type="entry name" value="DNA REPAIR PROTEIN RECN"/>
    <property type="match status" value="1"/>
</dbReference>
<evidence type="ECO:0000256" key="6">
    <source>
        <dbReference type="ARBA" id="ARBA00022840"/>
    </source>
</evidence>
<name>A0A6N6NUK1_9ACTN</name>
<dbReference type="CDD" id="cd03241">
    <property type="entry name" value="ABC_RecN"/>
    <property type="match status" value="1"/>
</dbReference>
<reference evidence="12 13" key="1">
    <citation type="submission" date="2019-09" db="EMBL/GenBank/DDBJ databases">
        <title>Whole genome shotgun sequencing (WGS) of Ellagibacter isourolithinifaciens DSM 104140(T) and Adlercreutzia muris DSM 29508(T).</title>
        <authorList>
            <person name="Stoll D.A."/>
            <person name="Danylec N."/>
            <person name="Huch M."/>
        </authorList>
    </citation>
    <scope>NUCLEOTIDE SEQUENCE [LARGE SCALE GENOMIC DNA]</scope>
    <source>
        <strain evidence="12 13">DSM 104140</strain>
    </source>
</reference>
<keyword evidence="10" id="KW-0175">Coiled coil</keyword>
<comment type="caution">
    <text evidence="12">The sequence shown here is derived from an EMBL/GenBank/DDBJ whole genome shotgun (WGS) entry which is preliminary data.</text>
</comment>
<dbReference type="GeneID" id="98657094"/>
<proteinExistence type="inferred from homology"/>
<dbReference type="SUPFAM" id="SSF52540">
    <property type="entry name" value="P-loop containing nucleoside triphosphate hydrolases"/>
    <property type="match status" value="1"/>
</dbReference>
<dbReference type="InterPro" id="IPR003395">
    <property type="entry name" value="RecF/RecN/SMC_N"/>
</dbReference>
<organism evidence="12 13">
    <name type="scientific">Ellagibacter isourolithinifaciens</name>
    <dbReference type="NCBI Taxonomy" id="2137581"/>
    <lineage>
        <taxon>Bacteria</taxon>
        <taxon>Bacillati</taxon>
        <taxon>Actinomycetota</taxon>
        <taxon>Coriobacteriia</taxon>
        <taxon>Eggerthellales</taxon>
        <taxon>Eggerthellaceae</taxon>
        <taxon>Ellagibacter</taxon>
    </lineage>
</organism>
<evidence type="ECO:0000259" key="11">
    <source>
        <dbReference type="Pfam" id="PF02463"/>
    </source>
</evidence>
<dbReference type="RefSeq" id="WP_158048696.1">
    <property type="nucleotide sequence ID" value="NZ_WAJR01000002.1"/>
</dbReference>
<dbReference type="EMBL" id="WAJR01000002">
    <property type="protein sequence ID" value="KAB1642429.1"/>
    <property type="molecule type" value="Genomic_DNA"/>
</dbReference>
<keyword evidence="5 9" id="KW-0227">DNA damage</keyword>
<dbReference type="PIRSF" id="PIRSF003128">
    <property type="entry name" value="RecN"/>
    <property type="match status" value="1"/>
</dbReference>
<evidence type="ECO:0000256" key="2">
    <source>
        <dbReference type="ARBA" id="ARBA00009441"/>
    </source>
</evidence>
<comment type="similarity">
    <text evidence="2 9">Belongs to the RecN family.</text>
</comment>
<evidence type="ECO:0000256" key="1">
    <source>
        <dbReference type="ARBA" id="ARBA00003618"/>
    </source>
</evidence>
<gene>
    <name evidence="12" type="primary">recN</name>
    <name evidence="12" type="ORF">F8C90_01595</name>
</gene>
<dbReference type="NCBIfam" id="TIGR00634">
    <property type="entry name" value="recN"/>
    <property type="match status" value="1"/>
</dbReference>
<evidence type="ECO:0000256" key="4">
    <source>
        <dbReference type="ARBA" id="ARBA00022741"/>
    </source>
</evidence>
<evidence type="ECO:0000256" key="3">
    <source>
        <dbReference type="ARBA" id="ARBA00021315"/>
    </source>
</evidence>
<feature type="domain" description="RecF/RecN/SMC N-terminal" evidence="11">
    <location>
        <begin position="2"/>
        <end position="508"/>
    </location>
</feature>
<protein>
    <recommendedName>
        <fullName evidence="3 9">DNA repair protein RecN</fullName>
    </recommendedName>
    <alternativeName>
        <fullName evidence="8 9">Recombination protein N</fullName>
    </alternativeName>
</protein>
<keyword evidence="13" id="KW-1185">Reference proteome</keyword>
<dbReference type="GO" id="GO:0006310">
    <property type="term" value="P:DNA recombination"/>
    <property type="evidence" value="ECO:0007669"/>
    <property type="project" value="InterPro"/>
</dbReference>
<dbReference type="GO" id="GO:0009432">
    <property type="term" value="P:SOS response"/>
    <property type="evidence" value="ECO:0007669"/>
    <property type="project" value="TreeGrafter"/>
</dbReference>